<accession>A0A4Z1TCF9</accession>
<name>A0A4Z1TCF9_GIAMU</name>
<comment type="caution">
    <text evidence="1">The sequence shown here is derived from an EMBL/GenBank/DDBJ whole genome shotgun (WGS) entry which is preliminary data.</text>
</comment>
<dbReference type="Proteomes" id="UP000315496">
    <property type="component" value="Chromosome 1"/>
</dbReference>
<proteinExistence type="predicted"/>
<gene>
    <name evidence="1" type="ORF">GMRT_14192</name>
</gene>
<dbReference type="VEuPathDB" id="GiardiaDB:GMRT_14192"/>
<organism evidence="1 2">
    <name type="scientific">Giardia muris</name>
    <dbReference type="NCBI Taxonomy" id="5742"/>
    <lineage>
        <taxon>Eukaryota</taxon>
        <taxon>Metamonada</taxon>
        <taxon>Diplomonadida</taxon>
        <taxon>Hexamitidae</taxon>
        <taxon>Giardiinae</taxon>
        <taxon>Giardia</taxon>
    </lineage>
</organism>
<reference evidence="1 2" key="1">
    <citation type="submission" date="2019-05" db="EMBL/GenBank/DDBJ databases">
        <title>The compact genome of Giardia muris reveals important steps in the evolution of intestinal protozoan parasites.</title>
        <authorList>
            <person name="Xu F."/>
            <person name="Jimenez-Gonzalez A."/>
            <person name="Einarsson E."/>
            <person name="Astvaldsson A."/>
            <person name="Peirasmaki D."/>
            <person name="Eckmann L."/>
            <person name="Andersson J.O."/>
            <person name="Svard S.G."/>
            <person name="Jerlstrom-Hultqvist J."/>
        </authorList>
    </citation>
    <scope>NUCLEOTIDE SEQUENCE [LARGE SCALE GENOMIC DNA]</scope>
    <source>
        <strain evidence="1 2">Roberts-Thomson</strain>
    </source>
</reference>
<protein>
    <submittedName>
        <fullName evidence="1">Uncharacterized protein</fullName>
    </submittedName>
</protein>
<keyword evidence="2" id="KW-1185">Reference proteome</keyword>
<sequence length="633" mass="70403">MPAERLFTLGLKLDCMYPYGPLFPERRLCAISALGDIAFCGNVIHIIGAGSRIVDLQLDYPPVSMRYTYQLRNECLIDRGVWVTETGYVPQHLFWFPLCSKPFRAFAPLFGTITYTGDVWIHSLSSSGVLSFVIPAETIFKGLPGISSIWHVLPLPNGSGLVIVCQGALLRVIFDLPALKQAYCSQEPSTKWIEVLTTGYVLPKELYEISTHQCSTLSRYASAASYLPNIDAVVISTNKDVVLIPMTELGRSIELLQCVGNVARLSSFTSDILTYLCIYTADSYLYYLVLCGETIRTQLTLRLQGSWDPLSQMQNIFTLDRRLQMAIPPGLHASLPILEGYDLTLPLSRPLNLQASDGVLEIPCEFVGTPIRLVELIICSPEMVLGLTHESTLLLFQVNEKEGCGMSCSATRLVCAHLTEDAISELIPPILPETFESLSLYHKGIFPVGVIFSLMVPPSISILYCARAGTGISYLRLLRSETYVLPLSLPYMRNFFEGDVHNRFTYVHNLPCDEMQALLESSHFQLSATSLLSETSPFTYALLRGMKKLQTEQFARFLEGIKLNNSVSDYSSTCALSGVKVEDLDQPFCETCEKIVSLEVLQALSPEQFKIIDKACMLSAWLCPICGRTLAYL</sequence>
<dbReference type="EMBL" id="VDLU01000001">
    <property type="protein sequence ID" value="TNJ30269.1"/>
    <property type="molecule type" value="Genomic_DNA"/>
</dbReference>
<dbReference type="AlphaFoldDB" id="A0A4Z1TCF9"/>
<evidence type="ECO:0000313" key="1">
    <source>
        <dbReference type="EMBL" id="TNJ30269.1"/>
    </source>
</evidence>
<evidence type="ECO:0000313" key="2">
    <source>
        <dbReference type="Proteomes" id="UP000315496"/>
    </source>
</evidence>